<feature type="non-terminal residue" evidence="1">
    <location>
        <position position="24"/>
    </location>
</feature>
<evidence type="ECO:0000313" key="2">
    <source>
        <dbReference type="Proteomes" id="UP000265520"/>
    </source>
</evidence>
<name>A0A392NPJ1_9FABA</name>
<keyword evidence="2" id="KW-1185">Reference proteome</keyword>
<organism evidence="1 2">
    <name type="scientific">Trifolium medium</name>
    <dbReference type="NCBI Taxonomy" id="97028"/>
    <lineage>
        <taxon>Eukaryota</taxon>
        <taxon>Viridiplantae</taxon>
        <taxon>Streptophyta</taxon>
        <taxon>Embryophyta</taxon>
        <taxon>Tracheophyta</taxon>
        <taxon>Spermatophyta</taxon>
        <taxon>Magnoliopsida</taxon>
        <taxon>eudicotyledons</taxon>
        <taxon>Gunneridae</taxon>
        <taxon>Pentapetalae</taxon>
        <taxon>rosids</taxon>
        <taxon>fabids</taxon>
        <taxon>Fabales</taxon>
        <taxon>Fabaceae</taxon>
        <taxon>Papilionoideae</taxon>
        <taxon>50 kb inversion clade</taxon>
        <taxon>NPAAA clade</taxon>
        <taxon>Hologalegina</taxon>
        <taxon>IRL clade</taxon>
        <taxon>Trifolieae</taxon>
        <taxon>Trifolium</taxon>
    </lineage>
</organism>
<sequence length="24" mass="2724">MDRSLPDPPTAVFLHGILGCRKNW</sequence>
<dbReference type="AlphaFoldDB" id="A0A392NPJ1"/>
<dbReference type="Proteomes" id="UP000265520">
    <property type="component" value="Unassembled WGS sequence"/>
</dbReference>
<accession>A0A392NPJ1</accession>
<comment type="caution">
    <text evidence="1">The sequence shown here is derived from an EMBL/GenBank/DDBJ whole genome shotgun (WGS) entry which is preliminary data.</text>
</comment>
<dbReference type="PROSITE" id="PS51257">
    <property type="entry name" value="PROKAR_LIPOPROTEIN"/>
    <property type="match status" value="1"/>
</dbReference>
<protein>
    <submittedName>
        <fullName evidence="1">Alpha/beta hydrolase domain-containing protein 11-like</fullName>
    </submittedName>
</protein>
<reference evidence="1 2" key="1">
    <citation type="journal article" date="2018" name="Front. Plant Sci.">
        <title>Red Clover (Trifolium pratense) and Zigzag Clover (T. medium) - A Picture of Genomic Similarities and Differences.</title>
        <authorList>
            <person name="Dluhosova J."/>
            <person name="Istvanek J."/>
            <person name="Nedelnik J."/>
            <person name="Repkova J."/>
        </authorList>
    </citation>
    <scope>NUCLEOTIDE SEQUENCE [LARGE SCALE GENOMIC DNA]</scope>
    <source>
        <strain evidence="2">cv. 10/8</strain>
        <tissue evidence="1">Leaf</tissue>
    </source>
</reference>
<dbReference type="GO" id="GO:0016787">
    <property type="term" value="F:hydrolase activity"/>
    <property type="evidence" value="ECO:0007669"/>
    <property type="project" value="UniProtKB-KW"/>
</dbReference>
<evidence type="ECO:0000313" key="1">
    <source>
        <dbReference type="EMBL" id="MCI01332.1"/>
    </source>
</evidence>
<dbReference type="EMBL" id="LXQA010045863">
    <property type="protein sequence ID" value="MCI01332.1"/>
    <property type="molecule type" value="Genomic_DNA"/>
</dbReference>
<keyword evidence="1" id="KW-0378">Hydrolase</keyword>
<proteinExistence type="predicted"/>